<keyword evidence="7" id="KW-1185">Reference proteome</keyword>
<dbReference type="GO" id="GO:0045739">
    <property type="term" value="P:positive regulation of DNA repair"/>
    <property type="evidence" value="ECO:0007669"/>
    <property type="project" value="InterPro"/>
</dbReference>
<dbReference type="GO" id="GO:0070552">
    <property type="term" value="C:BRISC complex"/>
    <property type="evidence" value="ECO:0007669"/>
    <property type="project" value="InterPro"/>
</dbReference>
<protein>
    <recommendedName>
        <fullName evidence="8">BRISC and BRCA1-A complex member 1</fullName>
    </recommendedName>
</protein>
<dbReference type="PANTHER" id="PTHR15660:SF1">
    <property type="entry name" value="BRISC AND BRCA1-A COMPLEX MEMBER 1"/>
    <property type="match status" value="1"/>
</dbReference>
<evidence type="ECO:0000313" key="6">
    <source>
        <dbReference type="EMBL" id="ORY47137.1"/>
    </source>
</evidence>
<evidence type="ECO:0000256" key="1">
    <source>
        <dbReference type="ARBA" id="ARBA00004123"/>
    </source>
</evidence>
<comment type="caution">
    <text evidence="6">The sequence shown here is derived from an EMBL/GenBank/DDBJ whole genome shotgun (WGS) entry which is preliminary data.</text>
</comment>
<accession>A0A1Y2CJN5</accession>
<dbReference type="EMBL" id="MCOG01000105">
    <property type="protein sequence ID" value="ORY47137.1"/>
    <property type="molecule type" value="Genomic_DNA"/>
</dbReference>
<organism evidence="6 7">
    <name type="scientific">Neocallimastix californiae</name>
    <dbReference type="NCBI Taxonomy" id="1754190"/>
    <lineage>
        <taxon>Eukaryota</taxon>
        <taxon>Fungi</taxon>
        <taxon>Fungi incertae sedis</taxon>
        <taxon>Chytridiomycota</taxon>
        <taxon>Chytridiomycota incertae sedis</taxon>
        <taxon>Neocallimastigomycetes</taxon>
        <taxon>Neocallimastigales</taxon>
        <taxon>Neocallimastigaceae</taxon>
        <taxon>Neocallimastix</taxon>
    </lineage>
</organism>
<dbReference type="CDD" id="cd21502">
    <property type="entry name" value="vWA_BABAM1"/>
    <property type="match status" value="1"/>
</dbReference>
<dbReference type="STRING" id="1754190.A0A1Y2CJN5"/>
<dbReference type="GO" id="GO:0016604">
    <property type="term" value="C:nuclear body"/>
    <property type="evidence" value="ECO:0007669"/>
    <property type="project" value="TreeGrafter"/>
</dbReference>
<dbReference type="AlphaFoldDB" id="A0A1Y2CJN5"/>
<evidence type="ECO:0008006" key="8">
    <source>
        <dbReference type="Google" id="ProtNLM"/>
    </source>
</evidence>
<reference evidence="6 7" key="1">
    <citation type="submission" date="2016-08" db="EMBL/GenBank/DDBJ databases">
        <title>A Parts List for Fungal Cellulosomes Revealed by Comparative Genomics.</title>
        <authorList>
            <consortium name="DOE Joint Genome Institute"/>
            <person name="Haitjema C.H."/>
            <person name="Gilmore S.P."/>
            <person name="Henske J.K."/>
            <person name="Solomon K.V."/>
            <person name="De Groot R."/>
            <person name="Kuo A."/>
            <person name="Mondo S.J."/>
            <person name="Salamov A.A."/>
            <person name="Labutti K."/>
            <person name="Zhao Z."/>
            <person name="Chiniquy J."/>
            <person name="Barry K."/>
            <person name="Brewer H.M."/>
            <person name="Purvine S.O."/>
            <person name="Wright A.T."/>
            <person name="Boxma B."/>
            <person name="Van Alen T."/>
            <person name="Hackstein J.H."/>
            <person name="Baker S.E."/>
            <person name="Grigoriev I.V."/>
            <person name="O'Malley M.A."/>
        </authorList>
    </citation>
    <scope>NUCLEOTIDE SEQUENCE [LARGE SCALE GENOMIC DNA]</scope>
    <source>
        <strain evidence="6 7">G1</strain>
    </source>
</reference>
<evidence type="ECO:0000256" key="3">
    <source>
        <dbReference type="ARBA" id="ARBA00022763"/>
    </source>
</evidence>
<dbReference type="GO" id="GO:0006302">
    <property type="term" value="P:double-strand break repair"/>
    <property type="evidence" value="ECO:0007669"/>
    <property type="project" value="TreeGrafter"/>
</dbReference>
<evidence type="ECO:0000313" key="7">
    <source>
        <dbReference type="Proteomes" id="UP000193920"/>
    </source>
</evidence>
<dbReference type="OrthoDB" id="547311at2759"/>
<keyword evidence="2" id="KW-0963">Cytoplasm</keyword>
<comment type="subcellular location">
    <subcellularLocation>
        <location evidence="1">Nucleus</location>
    </subcellularLocation>
</comment>
<evidence type="ECO:0000256" key="5">
    <source>
        <dbReference type="ARBA" id="ARBA00023242"/>
    </source>
</evidence>
<keyword evidence="4" id="KW-0234">DNA repair</keyword>
<dbReference type="InterPro" id="IPR026126">
    <property type="entry name" value="BABAM1"/>
</dbReference>
<keyword evidence="3" id="KW-0227">DNA damage</keyword>
<keyword evidence="5" id="KW-0539">Nucleus</keyword>
<dbReference type="GO" id="GO:0007095">
    <property type="term" value="P:mitotic G2 DNA damage checkpoint signaling"/>
    <property type="evidence" value="ECO:0007669"/>
    <property type="project" value="TreeGrafter"/>
</dbReference>
<dbReference type="PANTHER" id="PTHR15660">
    <property type="entry name" value="BRISC AND BRCA1-A COMPLEX MEMBER 1"/>
    <property type="match status" value="1"/>
</dbReference>
<sequence length="321" mass="36983">MTSNTNNGVSVSSNTFYPEKIIFCIDISGEMNHILEFNDLQYPTYNNVESEFQAQNFPFQILLKRGEKEDNDNLATGSTDNRKKSNSSLNFLKSSYSNVVQNVFSGNHSRASSSNSINNLTSVPLNNDFPALKQPIEITRLEAVKHYIKRFVSLKGSLCNDHQYAVVLLGVDAIWYNDFTSDYKNMLNVMDEIPAQEELIRNFDMDSLLNLLEERNLIPNMLTSSHLLRIVFLYSRSTIPSINVNNPILKQLQESKLFMFDCIYFHEKKNENFNPQDVFNELLKMEDPSNPSLFFDVIRNGQKFSIAMMKLLGHPFQRKIK</sequence>
<evidence type="ECO:0000256" key="4">
    <source>
        <dbReference type="ARBA" id="ARBA00023204"/>
    </source>
</evidence>
<name>A0A1Y2CJN5_9FUNG</name>
<proteinExistence type="predicted"/>
<evidence type="ECO:0000256" key="2">
    <source>
        <dbReference type="ARBA" id="ARBA00022490"/>
    </source>
</evidence>
<dbReference type="Proteomes" id="UP000193920">
    <property type="component" value="Unassembled WGS sequence"/>
</dbReference>
<gene>
    <name evidence="6" type="ORF">LY90DRAFT_671227</name>
</gene>